<evidence type="ECO:0000256" key="2">
    <source>
        <dbReference type="SAM" id="Phobius"/>
    </source>
</evidence>
<dbReference type="AlphaFoldDB" id="A0A840VCB4"/>
<proteinExistence type="predicted"/>
<protein>
    <recommendedName>
        <fullName evidence="5">Verru_Chthon cassette protein A</fullName>
    </recommendedName>
</protein>
<dbReference type="Proteomes" id="UP000557717">
    <property type="component" value="Unassembled WGS sequence"/>
</dbReference>
<evidence type="ECO:0000313" key="4">
    <source>
        <dbReference type="Proteomes" id="UP000557717"/>
    </source>
</evidence>
<reference evidence="3 4" key="1">
    <citation type="submission" date="2020-08" db="EMBL/GenBank/DDBJ databases">
        <title>Genomic Encyclopedia of Type Strains, Phase IV (KMG-IV): sequencing the most valuable type-strain genomes for metagenomic binning, comparative biology and taxonomic classification.</title>
        <authorList>
            <person name="Goeker M."/>
        </authorList>
    </citation>
    <scope>NUCLEOTIDE SEQUENCE [LARGE SCALE GENOMIC DNA]</scope>
    <source>
        <strain evidence="3 4">YC6886</strain>
    </source>
</reference>
<dbReference type="EMBL" id="JACHFD010000021">
    <property type="protein sequence ID" value="MBB5353184.1"/>
    <property type="molecule type" value="Genomic_DNA"/>
</dbReference>
<dbReference type="RefSeq" id="WP_184020813.1">
    <property type="nucleotide sequence ID" value="NZ_JACHFD010000021.1"/>
</dbReference>
<evidence type="ECO:0000256" key="1">
    <source>
        <dbReference type="SAM" id="MobiDB-lite"/>
    </source>
</evidence>
<comment type="caution">
    <text evidence="3">The sequence shown here is derived from an EMBL/GenBank/DDBJ whole genome shotgun (WGS) entry which is preliminary data.</text>
</comment>
<sequence>MKTDCRFSSSDRRTRDPRLKPKQAEAGFALVIVTALMVLMTLLAVALMSLGSVVTRGSRHSDARNLAQSNARMALVMAIGDLQKALGDDRRITADGSLLTQGDDTQGMLPGSAMLGVWESDDNTISETRNGGSPDYSGRLQGNFQRWLLSSRTPMALESLSFEPPQSADESALLFGRSLDGFDLRADLLDVNASEGAKAGGAYAWAITQNGTKAQLNVGNDIERFRENDAFEAPTRPTVELSGLASQPQQGWDRRREKLLSMDQVMLDKGFGTDPEYQGELARSFTTSSYGVQADVTRGGLRKDLSLAFELSDEDFESRSLDGVTNPFFGGSAPGSEVPLFEPMNDGSPVSVAVNYDAFSLENEFKTGAPPTFNSLRSHYRVYKHMFEKNGDPTSMTRPVDSTYYNDGAPRGSETGIQPILDRLLMALSLSVEGGEMKIVVTPVVTLWNPYNVALEAEGFVAYPWMDFPIHVRWQIGGSNSVDKGSHLSTFVGITNVDKAHGRQKEPYFYFELTEGGDGNTSNRIHLEPGEVRVFKPASPTPVPFHRLAPSASEQAKYKTLTCRMRPVSSGEAINNEGGISISMEESFNSGNNLGVRFTGRETVKTTFTLDVGTYHYHVSLEDAGRINNKRENLWHKVLDAQVQRNTQSNVTFTTPTYSARALMNAPQMVGVLETFHRTASQGHSQLSDIVYTVNPQQRYVNGYLSSVSGTGMSPHYESSLRQAADFGAVNFQSTPDGERSYYGESNAPPSGRDYLSFFGLPVQPPISLGAFQHANVMDSVFGPANTIGNGWASPYLGRTEVRSLLRRTAKNDIIKPRGLGVYDGSFLINNRLWDGYFLSSISPESTPGSAAGSADWDQETARTVRSLDQVIQDWVKDPLEFPLRNPRNVLHHGDYTDPEIVERLRSPSGFATAAAHLLTEGSFNVNSTRVEAWKAVLASLRGQRFELENGTNINSGKTSPVPRTTRPTGQANDQWNGFRELEDDQIEQLAEAIVDQVRERGPFFSLGDFVNRRLLRDDTGLKGALQAAIDEAGLNADATVSTFVRNNYPEGSNIPDPDTGVGTPGWLTQADLLTSLSPVISVRSDTFTIRAYGDARDASGRVLARACYEAVVQREPEWVDPTDAPEDEIDKLSTVNQRFGRRFRVVSTREIPNALLKS</sequence>
<name>A0A840VCB4_9BACT</name>
<evidence type="ECO:0000313" key="3">
    <source>
        <dbReference type="EMBL" id="MBB5353184.1"/>
    </source>
</evidence>
<evidence type="ECO:0008006" key="5">
    <source>
        <dbReference type="Google" id="ProtNLM"/>
    </source>
</evidence>
<feature type="transmembrane region" description="Helical" evidence="2">
    <location>
        <begin position="28"/>
        <end position="50"/>
    </location>
</feature>
<organism evidence="3 4">
    <name type="scientific">Haloferula luteola</name>
    <dbReference type="NCBI Taxonomy" id="595692"/>
    <lineage>
        <taxon>Bacteria</taxon>
        <taxon>Pseudomonadati</taxon>
        <taxon>Verrucomicrobiota</taxon>
        <taxon>Verrucomicrobiia</taxon>
        <taxon>Verrucomicrobiales</taxon>
        <taxon>Verrucomicrobiaceae</taxon>
        <taxon>Haloferula</taxon>
    </lineage>
</organism>
<keyword evidence="2" id="KW-0812">Transmembrane</keyword>
<keyword evidence="2" id="KW-1133">Transmembrane helix</keyword>
<keyword evidence="2" id="KW-0472">Membrane</keyword>
<accession>A0A840VCB4</accession>
<gene>
    <name evidence="3" type="ORF">HNR46_003438</name>
</gene>
<feature type="region of interest" description="Disordered" evidence="1">
    <location>
        <begin position="950"/>
        <end position="975"/>
    </location>
</feature>
<keyword evidence="4" id="KW-1185">Reference proteome</keyword>